<protein>
    <submittedName>
        <fullName evidence="1">Uncharacterized protein</fullName>
    </submittedName>
</protein>
<dbReference type="Proteomes" id="UP000814033">
    <property type="component" value="Unassembled WGS sequence"/>
</dbReference>
<dbReference type="EMBL" id="MU275838">
    <property type="protein sequence ID" value="KAI0053937.1"/>
    <property type="molecule type" value="Genomic_DNA"/>
</dbReference>
<organism evidence="1 2">
    <name type="scientific">Auriscalpium vulgare</name>
    <dbReference type="NCBI Taxonomy" id="40419"/>
    <lineage>
        <taxon>Eukaryota</taxon>
        <taxon>Fungi</taxon>
        <taxon>Dikarya</taxon>
        <taxon>Basidiomycota</taxon>
        <taxon>Agaricomycotina</taxon>
        <taxon>Agaricomycetes</taxon>
        <taxon>Russulales</taxon>
        <taxon>Auriscalpiaceae</taxon>
        <taxon>Auriscalpium</taxon>
    </lineage>
</organism>
<comment type="caution">
    <text evidence="1">The sequence shown here is derived from an EMBL/GenBank/DDBJ whole genome shotgun (WGS) entry which is preliminary data.</text>
</comment>
<reference evidence="1" key="2">
    <citation type="journal article" date="2022" name="New Phytol.">
        <title>Evolutionary transition to the ectomycorrhizal habit in the genomes of a hyperdiverse lineage of mushroom-forming fungi.</title>
        <authorList>
            <person name="Looney B."/>
            <person name="Miyauchi S."/>
            <person name="Morin E."/>
            <person name="Drula E."/>
            <person name="Courty P.E."/>
            <person name="Kohler A."/>
            <person name="Kuo A."/>
            <person name="LaButti K."/>
            <person name="Pangilinan J."/>
            <person name="Lipzen A."/>
            <person name="Riley R."/>
            <person name="Andreopoulos W."/>
            <person name="He G."/>
            <person name="Johnson J."/>
            <person name="Nolan M."/>
            <person name="Tritt A."/>
            <person name="Barry K.W."/>
            <person name="Grigoriev I.V."/>
            <person name="Nagy L.G."/>
            <person name="Hibbett D."/>
            <person name="Henrissat B."/>
            <person name="Matheny P.B."/>
            <person name="Labbe J."/>
            <person name="Martin F.M."/>
        </authorList>
    </citation>
    <scope>NUCLEOTIDE SEQUENCE</scope>
    <source>
        <strain evidence="1">FP105234-sp</strain>
    </source>
</reference>
<sequence>MVFSIRGLSLLVCVALARYTSQFELYIPGFDPQPLTVSELGVDGAGRTSWLVAPAATASPDDVGIPGPITLVEGPSDAAYTISAGDDTIVDNCTIKDGIAICTVSAGGTVELQTETVSPFSVAGGPTSGAAQASVTPTPSNLGSSAKPTDSASNPASPSSVPASSAGTSASAVPNKGERISSTNLLTAAVFVVVGASFFS</sequence>
<evidence type="ECO:0000313" key="2">
    <source>
        <dbReference type="Proteomes" id="UP000814033"/>
    </source>
</evidence>
<name>A0ACB8SCQ5_9AGAM</name>
<reference evidence="1" key="1">
    <citation type="submission" date="2021-02" db="EMBL/GenBank/DDBJ databases">
        <authorList>
            <consortium name="DOE Joint Genome Institute"/>
            <person name="Ahrendt S."/>
            <person name="Looney B.P."/>
            <person name="Miyauchi S."/>
            <person name="Morin E."/>
            <person name="Drula E."/>
            <person name="Courty P.E."/>
            <person name="Chicoki N."/>
            <person name="Fauchery L."/>
            <person name="Kohler A."/>
            <person name="Kuo A."/>
            <person name="Labutti K."/>
            <person name="Pangilinan J."/>
            <person name="Lipzen A."/>
            <person name="Riley R."/>
            <person name="Andreopoulos W."/>
            <person name="He G."/>
            <person name="Johnson J."/>
            <person name="Barry K.W."/>
            <person name="Grigoriev I.V."/>
            <person name="Nagy L."/>
            <person name="Hibbett D."/>
            <person name="Henrissat B."/>
            <person name="Matheny P.B."/>
            <person name="Labbe J."/>
            <person name="Martin F."/>
        </authorList>
    </citation>
    <scope>NUCLEOTIDE SEQUENCE</scope>
    <source>
        <strain evidence="1">FP105234-sp</strain>
    </source>
</reference>
<gene>
    <name evidence="1" type="ORF">FA95DRAFT_1673843</name>
</gene>
<evidence type="ECO:0000313" key="1">
    <source>
        <dbReference type="EMBL" id="KAI0053937.1"/>
    </source>
</evidence>
<keyword evidence="2" id="KW-1185">Reference proteome</keyword>
<proteinExistence type="predicted"/>
<accession>A0ACB8SCQ5</accession>